<comment type="caution">
    <text evidence="2">The sequence shown here is derived from an EMBL/GenBank/DDBJ whole genome shotgun (WGS) entry which is preliminary data.</text>
</comment>
<reference evidence="2" key="1">
    <citation type="submission" date="2020-08" db="EMBL/GenBank/DDBJ databases">
        <title>Genome sequencing and assembly of the red palm weevil Rhynchophorus ferrugineus.</title>
        <authorList>
            <person name="Dias G.B."/>
            <person name="Bergman C.M."/>
            <person name="Manee M."/>
        </authorList>
    </citation>
    <scope>NUCLEOTIDE SEQUENCE</scope>
    <source>
        <strain evidence="2">AA-2017</strain>
        <tissue evidence="2">Whole larva</tissue>
    </source>
</reference>
<feature type="compositionally biased region" description="Gly residues" evidence="1">
    <location>
        <begin position="1"/>
        <end position="11"/>
    </location>
</feature>
<sequence>MSTTEGGAGRGEYGETPGRSRREGGTRAAGGNRAVTSRKTATVDCLVRRRSRLAGDVTLLCNSRAQNTYTHVLFPHRTLHPSHELLTALSTHISTITD</sequence>
<dbReference type="AlphaFoldDB" id="A0A834MJQ3"/>
<evidence type="ECO:0000313" key="2">
    <source>
        <dbReference type="EMBL" id="KAF7280994.1"/>
    </source>
</evidence>
<proteinExistence type="predicted"/>
<keyword evidence="3" id="KW-1185">Reference proteome</keyword>
<protein>
    <submittedName>
        <fullName evidence="2">Uncharacterized protein</fullName>
    </submittedName>
</protein>
<name>A0A834MJQ3_RHYFE</name>
<evidence type="ECO:0000256" key="1">
    <source>
        <dbReference type="SAM" id="MobiDB-lite"/>
    </source>
</evidence>
<dbReference type="Proteomes" id="UP000625711">
    <property type="component" value="Unassembled WGS sequence"/>
</dbReference>
<dbReference type="EMBL" id="JAACXV010000264">
    <property type="protein sequence ID" value="KAF7280994.1"/>
    <property type="molecule type" value="Genomic_DNA"/>
</dbReference>
<feature type="region of interest" description="Disordered" evidence="1">
    <location>
        <begin position="1"/>
        <end position="40"/>
    </location>
</feature>
<gene>
    <name evidence="2" type="ORF">GWI33_005261</name>
</gene>
<evidence type="ECO:0000313" key="3">
    <source>
        <dbReference type="Proteomes" id="UP000625711"/>
    </source>
</evidence>
<organism evidence="2 3">
    <name type="scientific">Rhynchophorus ferrugineus</name>
    <name type="common">Red palm weevil</name>
    <name type="synonym">Curculio ferrugineus</name>
    <dbReference type="NCBI Taxonomy" id="354439"/>
    <lineage>
        <taxon>Eukaryota</taxon>
        <taxon>Metazoa</taxon>
        <taxon>Ecdysozoa</taxon>
        <taxon>Arthropoda</taxon>
        <taxon>Hexapoda</taxon>
        <taxon>Insecta</taxon>
        <taxon>Pterygota</taxon>
        <taxon>Neoptera</taxon>
        <taxon>Endopterygota</taxon>
        <taxon>Coleoptera</taxon>
        <taxon>Polyphaga</taxon>
        <taxon>Cucujiformia</taxon>
        <taxon>Curculionidae</taxon>
        <taxon>Dryophthorinae</taxon>
        <taxon>Rhynchophorus</taxon>
    </lineage>
</organism>
<accession>A0A834MJQ3</accession>